<protein>
    <recommendedName>
        <fullName evidence="3">Phage transcriptional regulator, ArpU family</fullName>
    </recommendedName>
</protein>
<accession>A0A6G8AXP2</accession>
<proteinExistence type="predicted"/>
<dbReference type="Proteomes" id="UP000500741">
    <property type="component" value="Chromosome"/>
</dbReference>
<dbReference type="RefSeq" id="WP_166008922.1">
    <property type="nucleotide sequence ID" value="NZ_CP049888.1"/>
</dbReference>
<organism evidence="1 2">
    <name type="scientific">Weissella coleopterorum</name>
    <dbReference type="NCBI Taxonomy" id="2714949"/>
    <lineage>
        <taxon>Bacteria</taxon>
        <taxon>Bacillati</taxon>
        <taxon>Bacillota</taxon>
        <taxon>Bacilli</taxon>
        <taxon>Lactobacillales</taxon>
        <taxon>Lactobacillaceae</taxon>
        <taxon>Weissella</taxon>
    </lineage>
</organism>
<evidence type="ECO:0000313" key="2">
    <source>
        <dbReference type="Proteomes" id="UP000500741"/>
    </source>
</evidence>
<dbReference type="EMBL" id="CP049888">
    <property type="protein sequence ID" value="QIL49871.1"/>
    <property type="molecule type" value="Genomic_DNA"/>
</dbReference>
<gene>
    <name evidence="1" type="ORF">G7084_00150</name>
</gene>
<keyword evidence="2" id="KW-1185">Reference proteome</keyword>
<dbReference type="AlphaFoldDB" id="A0A6G8AXP2"/>
<reference evidence="1 2" key="1">
    <citation type="submission" date="2020-03" db="EMBL/GenBank/DDBJ databases">
        <title>Weissella sp. nov., isolated from Cybister lewisianus.</title>
        <authorList>
            <person name="Hyun D.-W."/>
            <person name="Bae J.-W."/>
        </authorList>
    </citation>
    <scope>NUCLEOTIDE SEQUENCE [LARGE SCALE GENOMIC DNA]</scope>
    <source>
        <strain evidence="1 2">HDW19</strain>
    </source>
</reference>
<sequence>MDELFDLFDEDEQTLNRYETYKKAKRFMKNAMPRIMYMAGEDFTGAKGQIISGMPTGSSDGNAREDKVVLHVQAQEALNAILDACRNMPNDHRTILEYRCFKRMDWNEIYDNIYFGKTKAEEILIEALVMFAYNFVNHMNLLVFYEKEEETAKK</sequence>
<name>A0A6G8AXP2_9LACO</name>
<evidence type="ECO:0008006" key="3">
    <source>
        <dbReference type="Google" id="ProtNLM"/>
    </source>
</evidence>
<evidence type="ECO:0000313" key="1">
    <source>
        <dbReference type="EMBL" id="QIL49871.1"/>
    </source>
</evidence>
<dbReference type="KEGG" id="wco:G7084_00150"/>